<dbReference type="GO" id="GO:0052689">
    <property type="term" value="F:carboxylic ester hydrolase activity"/>
    <property type="evidence" value="ECO:0007669"/>
    <property type="project" value="UniProtKB-ARBA"/>
</dbReference>
<organism evidence="4 5">
    <name type="scientific">Oligosphaera ethanolica</name>
    <dbReference type="NCBI Taxonomy" id="760260"/>
    <lineage>
        <taxon>Bacteria</taxon>
        <taxon>Pseudomonadati</taxon>
        <taxon>Lentisphaerota</taxon>
        <taxon>Oligosphaeria</taxon>
        <taxon>Oligosphaerales</taxon>
        <taxon>Oligosphaeraceae</taxon>
        <taxon>Oligosphaera</taxon>
    </lineage>
</organism>
<dbReference type="Proteomes" id="UP001238163">
    <property type="component" value="Unassembled WGS sequence"/>
</dbReference>
<protein>
    <submittedName>
        <fullName evidence="4">Dienelactone hydrolase</fullName>
    </submittedName>
</protein>
<keyword evidence="1 4" id="KW-0378">Hydrolase</keyword>
<dbReference type="Pfam" id="PF01738">
    <property type="entry name" value="DLH"/>
    <property type="match status" value="1"/>
</dbReference>
<dbReference type="PANTHER" id="PTHR22946:SF9">
    <property type="entry name" value="POLYKETIDE TRANSFERASE AF380"/>
    <property type="match status" value="1"/>
</dbReference>
<evidence type="ECO:0000259" key="3">
    <source>
        <dbReference type="Pfam" id="PF01738"/>
    </source>
</evidence>
<reference evidence="4" key="1">
    <citation type="submission" date="2023-07" db="EMBL/GenBank/DDBJ databases">
        <title>Genomic Encyclopedia of Type Strains, Phase IV (KMG-IV): sequencing the most valuable type-strain genomes for metagenomic binning, comparative biology and taxonomic classification.</title>
        <authorList>
            <person name="Goeker M."/>
        </authorList>
    </citation>
    <scope>NUCLEOTIDE SEQUENCE</scope>
    <source>
        <strain evidence="4">DSM 24202</strain>
    </source>
</reference>
<evidence type="ECO:0000256" key="1">
    <source>
        <dbReference type="ARBA" id="ARBA00022801"/>
    </source>
</evidence>
<gene>
    <name evidence="4" type="ORF">J3R75_000377</name>
</gene>
<sequence length="584" mass="63116">MHCAALFRRFAALGLFVLLLPLGAQEAPPAKPPPPVVTTEVALRDGRSGEAFSCALVAKGEQDGCLAYDFRFPSSVVTEVAANNTVTGELFRPLGVPATREYPGVVIFHIIGPGSFQFERMVCKLLAQNGITALFFHLPYYAGRNGGQGRSAMMASPERFFKALAQCPADALRAVDLLQSFPEVDPQKIGAAGVSLGAIMTANACGHDPRIQRAMLILGGGNLPAIIDTNVRETRDLYRFLEQSTPENREQLLAELRRYDPLTHAPAMAKLAAAGKFAMINAAADNVIPPACSQELAAAVGCDIRWFPGVDHYTVVSQLPEMLLALQQFFVQDRPASWVQPAAAKGVENLSMRLLGRVFGGMSSFLGVPPAAGRAHVLKGTLTMATPGQSTKQQFRFSYALGSSGRFRLEGEFPKIGPLAIGVGSYPWLTGAKDTLFVGSLNADPQRRLSTFIEPQLLLQYEMIRGSLAGVGMAPDLARQYCTVTAMPALGDKYVLSVKSKQRSVPGEMLISYKRDETPFNIAADIMGFAGTLDINEWKINHEVGDDFFEPPPGRAAQAVEQRDALMMLASMGNRLLEEIAPQK</sequence>
<comment type="caution">
    <text evidence="4">The sequence shown here is derived from an EMBL/GenBank/DDBJ whole genome shotgun (WGS) entry which is preliminary data.</text>
</comment>
<evidence type="ECO:0000256" key="2">
    <source>
        <dbReference type="SAM" id="SignalP"/>
    </source>
</evidence>
<feature type="chain" id="PRO_5042026644" evidence="2">
    <location>
        <begin position="27"/>
        <end position="584"/>
    </location>
</feature>
<dbReference type="Gene3D" id="3.40.50.1820">
    <property type="entry name" value="alpha/beta hydrolase"/>
    <property type="match status" value="1"/>
</dbReference>
<feature type="signal peptide" evidence="2">
    <location>
        <begin position="1"/>
        <end position="26"/>
    </location>
</feature>
<accession>A0AAE3VD98</accession>
<dbReference type="PANTHER" id="PTHR22946">
    <property type="entry name" value="DIENELACTONE HYDROLASE DOMAIN-CONTAINING PROTEIN-RELATED"/>
    <property type="match status" value="1"/>
</dbReference>
<dbReference type="AlphaFoldDB" id="A0AAE3VD98"/>
<dbReference type="EMBL" id="JAUSVL010000001">
    <property type="protein sequence ID" value="MDQ0288270.1"/>
    <property type="molecule type" value="Genomic_DNA"/>
</dbReference>
<evidence type="ECO:0000313" key="4">
    <source>
        <dbReference type="EMBL" id="MDQ0288270.1"/>
    </source>
</evidence>
<keyword evidence="5" id="KW-1185">Reference proteome</keyword>
<keyword evidence="2" id="KW-0732">Signal</keyword>
<dbReference type="InterPro" id="IPR050261">
    <property type="entry name" value="FrsA_esterase"/>
</dbReference>
<proteinExistence type="predicted"/>
<dbReference type="SUPFAM" id="SSF53474">
    <property type="entry name" value="alpha/beta-Hydrolases"/>
    <property type="match status" value="1"/>
</dbReference>
<dbReference type="RefSeq" id="WP_307259588.1">
    <property type="nucleotide sequence ID" value="NZ_JAUSVL010000001.1"/>
</dbReference>
<evidence type="ECO:0000313" key="5">
    <source>
        <dbReference type="Proteomes" id="UP001238163"/>
    </source>
</evidence>
<name>A0AAE3VD98_9BACT</name>
<feature type="domain" description="Dienelactone hydrolase" evidence="3">
    <location>
        <begin position="96"/>
        <end position="219"/>
    </location>
</feature>
<dbReference type="InterPro" id="IPR029058">
    <property type="entry name" value="AB_hydrolase_fold"/>
</dbReference>
<dbReference type="InterPro" id="IPR002925">
    <property type="entry name" value="Dienelactn_hydro"/>
</dbReference>